<dbReference type="PANTHER" id="PTHR42845:SF2">
    <property type="entry name" value="F420-NON-REDUCING HYDROGENASE VHU SUBUNIT G"/>
    <property type="match status" value="1"/>
</dbReference>
<reference evidence="3 4" key="1">
    <citation type="submission" date="2017-11" db="EMBL/GenBank/DDBJ databases">
        <title>Isolation and Characterization of Family Methanocellaceae Species from Potential Methane Hydrate Area Offshore Southwestern Taiwan.</title>
        <authorList>
            <person name="Zhang W.-L."/>
            <person name="Chen W.-C."/>
            <person name="Lai M.-C."/>
            <person name="Chen S.-C."/>
        </authorList>
    </citation>
    <scope>NUCLEOTIDE SEQUENCE [LARGE SCALE GENOMIC DNA]</scope>
    <source>
        <strain evidence="3 4">CWC-04</strain>
    </source>
</reference>
<dbReference type="SUPFAM" id="SSF56770">
    <property type="entry name" value="HydA/Nqo6-like"/>
    <property type="match status" value="1"/>
</dbReference>
<evidence type="ECO:0000259" key="2">
    <source>
        <dbReference type="Pfam" id="PF01058"/>
    </source>
</evidence>
<dbReference type="GO" id="GO:0051536">
    <property type="term" value="F:iron-sulfur cluster binding"/>
    <property type="evidence" value="ECO:0007669"/>
    <property type="project" value="InterPro"/>
</dbReference>
<dbReference type="EMBL" id="PGCK01000004">
    <property type="protein sequence ID" value="MCD1294496.1"/>
    <property type="molecule type" value="Genomic_DNA"/>
</dbReference>
<feature type="domain" description="NADH:ubiquinone oxidoreductase-like 20kDa subunit" evidence="2">
    <location>
        <begin position="14"/>
        <end position="164"/>
    </location>
</feature>
<evidence type="ECO:0000313" key="4">
    <source>
        <dbReference type="Proteomes" id="UP001320159"/>
    </source>
</evidence>
<proteinExistence type="predicted"/>
<keyword evidence="4" id="KW-1185">Reference proteome</keyword>
<evidence type="ECO:0000313" key="3">
    <source>
        <dbReference type="EMBL" id="MCD1294496.1"/>
    </source>
</evidence>
<dbReference type="InterPro" id="IPR006137">
    <property type="entry name" value="NADH_UbQ_OxRdtase-like_20kDa"/>
</dbReference>
<dbReference type="InterPro" id="IPR051349">
    <property type="entry name" value="Hydrogenase_assoc-protein"/>
</dbReference>
<comment type="caution">
    <text evidence="3">The sequence shown here is derived from an EMBL/GenBank/DDBJ whole genome shotgun (WGS) entry which is preliminary data.</text>
</comment>
<dbReference type="Gene3D" id="3.40.50.700">
    <property type="entry name" value="NADH:ubiquinone oxidoreductase-like, 20kDa subunit"/>
    <property type="match status" value="1"/>
</dbReference>
<sequence length="306" mass="32699">MGKVKVIESWLGACAGCEISVLDLHETLLPVLEKIEFAYIPVLMDVKHPPKATVGIVSGGVRNSDNLHELLEIRKNCDILIALGSCACFGGNPGLANLFTTEELLSEVYVTTKSTKNEIGRNPYMDGLPTILPEMRAVGDYVKVDVMIPGCGPNPAMIGAAILSLLGGAPYELSTKSVCDECPREKSERNLKKILRPFEGTVDDKKCLFEQGYLCSGSATRAGCGARCPTAGAACRGCFGPCENSVEQGAAMISAVTSCYGLDDDPNTDLDAMVADIYDPIGNFYKYTLPSSLLNKKAIEKTAAKK</sequence>
<protein>
    <submittedName>
        <fullName evidence="3">Hydrogenase</fullName>
    </submittedName>
</protein>
<organism evidence="3 4">
    <name type="scientific">Methanooceanicella nereidis</name>
    <dbReference type="NCBI Taxonomy" id="2052831"/>
    <lineage>
        <taxon>Archaea</taxon>
        <taxon>Methanobacteriati</taxon>
        <taxon>Methanobacteriota</taxon>
        <taxon>Stenosarchaea group</taxon>
        <taxon>Methanomicrobia</taxon>
        <taxon>Methanocellales</taxon>
        <taxon>Methanocellaceae</taxon>
        <taxon>Methanooceanicella</taxon>
    </lineage>
</organism>
<evidence type="ECO:0000256" key="1">
    <source>
        <dbReference type="ARBA" id="ARBA00023002"/>
    </source>
</evidence>
<gene>
    <name evidence="3" type="ORF">CUJ83_05715</name>
</gene>
<dbReference type="RefSeq" id="WP_230741328.1">
    <property type="nucleotide sequence ID" value="NZ_PGCK01000004.1"/>
</dbReference>
<dbReference type="PANTHER" id="PTHR42845">
    <property type="entry name" value="COENZYME F420-REDUCING HYDROGENASE, GAMMA SUBUNIT"/>
    <property type="match status" value="1"/>
</dbReference>
<dbReference type="InterPro" id="IPR037024">
    <property type="entry name" value="NiFe_Hase_small_N_sf"/>
</dbReference>
<dbReference type="Pfam" id="PF01058">
    <property type="entry name" value="Oxidored_q6"/>
    <property type="match status" value="1"/>
</dbReference>
<dbReference type="GO" id="GO:0016491">
    <property type="term" value="F:oxidoreductase activity"/>
    <property type="evidence" value="ECO:0007669"/>
    <property type="project" value="UniProtKB-KW"/>
</dbReference>
<dbReference type="AlphaFoldDB" id="A0AAP2RBG8"/>
<name>A0AAP2RBG8_9EURY</name>
<accession>A0AAP2RBG8</accession>
<keyword evidence="1" id="KW-0560">Oxidoreductase</keyword>
<dbReference type="Proteomes" id="UP001320159">
    <property type="component" value="Unassembled WGS sequence"/>
</dbReference>